<evidence type="ECO:0000256" key="8">
    <source>
        <dbReference type="ARBA" id="ARBA00023014"/>
    </source>
</evidence>
<keyword evidence="13" id="KW-0819">tRNA processing</keyword>
<evidence type="ECO:0000259" key="16">
    <source>
        <dbReference type="PROSITE" id="PS51918"/>
    </source>
</evidence>
<keyword evidence="5 13" id="KW-0949">S-adenosyl-L-methionine</keyword>
<evidence type="ECO:0000256" key="13">
    <source>
        <dbReference type="HAMAP-Rule" id="MF_01864"/>
    </source>
</evidence>
<comment type="function">
    <text evidence="1 13">Catalyzes the methylthiolation of N6-(dimethylallyl)adenosine (i(6)A), leading to the formation of 2-methylthio-N6-(dimethylallyl)adenosine (ms(2)i(6)A) at position 37 in tRNAs that read codons beginning with uridine.</text>
</comment>
<dbReference type="Pfam" id="PF00919">
    <property type="entry name" value="UPF0004"/>
    <property type="match status" value="1"/>
</dbReference>
<evidence type="ECO:0000256" key="10">
    <source>
        <dbReference type="ARBA" id="ARBA00068570"/>
    </source>
</evidence>
<dbReference type="GO" id="GO:0051539">
    <property type="term" value="F:4 iron, 4 sulfur cluster binding"/>
    <property type="evidence" value="ECO:0007669"/>
    <property type="project" value="UniProtKB-UniRule"/>
</dbReference>
<dbReference type="PROSITE" id="PS01278">
    <property type="entry name" value="MTTASE_RADICAL"/>
    <property type="match status" value="1"/>
</dbReference>
<keyword evidence="6 13" id="KW-0479">Metal-binding</keyword>
<name>A0A2D0MYZ8_FLAN2</name>
<dbReference type="EMBL" id="PDUD01000056">
    <property type="protein sequence ID" value="PHN01348.1"/>
    <property type="molecule type" value="Genomic_DNA"/>
</dbReference>
<evidence type="ECO:0000256" key="5">
    <source>
        <dbReference type="ARBA" id="ARBA00022691"/>
    </source>
</evidence>
<dbReference type="OrthoDB" id="9805215at2"/>
<dbReference type="NCBIfam" id="TIGR01574">
    <property type="entry name" value="miaB-methiolase"/>
    <property type="match status" value="1"/>
</dbReference>
<dbReference type="PANTHER" id="PTHR43020">
    <property type="entry name" value="CDK5 REGULATORY SUBUNIT-ASSOCIATED PROTEIN 1"/>
    <property type="match status" value="1"/>
</dbReference>
<dbReference type="SUPFAM" id="SSF102114">
    <property type="entry name" value="Radical SAM enzymes"/>
    <property type="match status" value="1"/>
</dbReference>
<accession>A0A2D0MYZ8</accession>
<dbReference type="HAMAP" id="MF_01864">
    <property type="entry name" value="tRNA_metthiotr_MiaB"/>
    <property type="match status" value="1"/>
</dbReference>
<dbReference type="InterPro" id="IPR058240">
    <property type="entry name" value="rSAM_sf"/>
</dbReference>
<dbReference type="InterPro" id="IPR005839">
    <property type="entry name" value="Methylthiotransferase"/>
</dbReference>
<dbReference type="SFLD" id="SFLDG01082">
    <property type="entry name" value="B12-binding_domain_containing"/>
    <property type="match status" value="1"/>
</dbReference>
<dbReference type="PROSITE" id="PS50926">
    <property type="entry name" value="TRAM"/>
    <property type="match status" value="1"/>
</dbReference>
<keyword evidence="3 13" id="KW-0963">Cytoplasm</keyword>
<evidence type="ECO:0000256" key="9">
    <source>
        <dbReference type="ARBA" id="ARBA00033765"/>
    </source>
</evidence>
<dbReference type="SMART" id="SM00729">
    <property type="entry name" value="Elp3"/>
    <property type="match status" value="1"/>
</dbReference>
<evidence type="ECO:0000256" key="2">
    <source>
        <dbReference type="ARBA" id="ARBA00022485"/>
    </source>
</evidence>
<dbReference type="AlphaFoldDB" id="A0A2D0MYZ8"/>
<evidence type="ECO:0000259" key="15">
    <source>
        <dbReference type="PROSITE" id="PS51449"/>
    </source>
</evidence>
<dbReference type="Proteomes" id="UP000223913">
    <property type="component" value="Unassembled WGS sequence"/>
</dbReference>
<feature type="binding site" evidence="13">
    <location>
        <position position="196"/>
    </location>
    <ligand>
        <name>[4Fe-4S] cluster</name>
        <dbReference type="ChEBI" id="CHEBI:49883"/>
        <label>2</label>
        <note>4Fe-4S-S-AdoMet</note>
    </ligand>
</feature>
<dbReference type="PROSITE" id="PS51449">
    <property type="entry name" value="MTTASE_N"/>
    <property type="match status" value="1"/>
</dbReference>
<dbReference type="SFLD" id="SFLDF00273">
    <property type="entry name" value="(dimethylallyl)adenosine_tRNA"/>
    <property type="match status" value="1"/>
</dbReference>
<dbReference type="EC" id="2.8.4.3" evidence="9 13"/>
<feature type="domain" description="MTTase N-terminal" evidence="15">
    <location>
        <begin position="38"/>
        <end position="154"/>
    </location>
</feature>
<organism evidence="17 18">
    <name type="scientific">Flavilitoribacter nigricans (strain ATCC 23147 / DSM 23189 / NBRC 102662 / NCIMB 1420 / SS-2)</name>
    <name type="common">Lewinella nigricans</name>
    <dbReference type="NCBI Taxonomy" id="1122177"/>
    <lineage>
        <taxon>Bacteria</taxon>
        <taxon>Pseudomonadati</taxon>
        <taxon>Bacteroidota</taxon>
        <taxon>Saprospiria</taxon>
        <taxon>Saprospirales</taxon>
        <taxon>Lewinellaceae</taxon>
        <taxon>Flavilitoribacter</taxon>
    </lineage>
</organism>
<feature type="binding site" evidence="13">
    <location>
        <position position="47"/>
    </location>
    <ligand>
        <name>[4Fe-4S] cluster</name>
        <dbReference type="ChEBI" id="CHEBI:49883"/>
        <label>1</label>
    </ligand>
</feature>
<dbReference type="InterPro" id="IPR023404">
    <property type="entry name" value="rSAM_horseshoe"/>
</dbReference>
<feature type="domain" description="TRAM" evidence="14">
    <location>
        <begin position="415"/>
        <end position="479"/>
    </location>
</feature>
<dbReference type="InterPro" id="IPR007197">
    <property type="entry name" value="rSAM"/>
</dbReference>
<comment type="subcellular location">
    <subcellularLocation>
        <location evidence="13">Cytoplasm</location>
    </subcellularLocation>
</comment>
<dbReference type="NCBIfam" id="TIGR00089">
    <property type="entry name" value="MiaB/RimO family radical SAM methylthiotransferase"/>
    <property type="match status" value="1"/>
</dbReference>
<dbReference type="InterPro" id="IPR013848">
    <property type="entry name" value="Methylthiotransferase_N"/>
</dbReference>
<dbReference type="Pfam" id="PF04055">
    <property type="entry name" value="Radical_SAM"/>
    <property type="match status" value="1"/>
</dbReference>
<dbReference type="SFLD" id="SFLDG01061">
    <property type="entry name" value="methylthiotransferase"/>
    <property type="match status" value="1"/>
</dbReference>
<dbReference type="SFLD" id="SFLDS00029">
    <property type="entry name" value="Radical_SAM"/>
    <property type="match status" value="1"/>
</dbReference>
<dbReference type="Gene3D" id="3.80.30.20">
    <property type="entry name" value="tm_1862 like domain"/>
    <property type="match status" value="1"/>
</dbReference>
<evidence type="ECO:0000256" key="6">
    <source>
        <dbReference type="ARBA" id="ARBA00022723"/>
    </source>
</evidence>
<evidence type="ECO:0000256" key="7">
    <source>
        <dbReference type="ARBA" id="ARBA00023004"/>
    </source>
</evidence>
<dbReference type="PROSITE" id="PS51918">
    <property type="entry name" value="RADICAL_SAM"/>
    <property type="match status" value="1"/>
</dbReference>
<evidence type="ECO:0000256" key="11">
    <source>
        <dbReference type="ARBA" id="ARBA00080698"/>
    </source>
</evidence>
<reference evidence="17 18" key="1">
    <citation type="submission" date="2017-10" db="EMBL/GenBank/DDBJ databases">
        <title>The draft genome sequence of Lewinella nigricans NBRC 102662.</title>
        <authorList>
            <person name="Wang K."/>
        </authorList>
    </citation>
    <scope>NUCLEOTIDE SEQUENCE [LARGE SCALE GENOMIC DNA]</scope>
    <source>
        <strain evidence="17 18">NBRC 102662</strain>
    </source>
</reference>
<dbReference type="FunFam" id="3.40.50.12160:FF:000003">
    <property type="entry name" value="CDK5 regulatory subunit-associated protein 1"/>
    <property type="match status" value="1"/>
</dbReference>
<protein>
    <recommendedName>
        <fullName evidence="10 13">tRNA-2-methylthio-N(6)-dimethylallyladenosine synthase</fullName>
        <ecNumber evidence="9 13">2.8.4.3</ecNumber>
    </recommendedName>
    <alternativeName>
        <fullName evidence="12 13">(Dimethylallyl)adenosine tRNA methylthiotransferase MiaB</fullName>
    </alternativeName>
    <alternativeName>
        <fullName evidence="11 13">tRNA-i(6)A37 methylthiotransferase</fullName>
    </alternativeName>
</protein>
<comment type="subunit">
    <text evidence="13">Monomer.</text>
</comment>
<gene>
    <name evidence="13" type="primary">miaB</name>
    <name evidence="17" type="ORF">CRP01_37420</name>
</gene>
<comment type="cofactor">
    <cofactor evidence="13">
        <name>[4Fe-4S] cluster</name>
        <dbReference type="ChEBI" id="CHEBI:49883"/>
    </cofactor>
    <text evidence="13">Binds 2 [4Fe-4S] clusters. One cluster is coordinated with 3 cysteines and an exchangeable S-adenosyl-L-methionine.</text>
</comment>
<dbReference type="Gene3D" id="3.40.50.12160">
    <property type="entry name" value="Methylthiotransferase, N-terminal domain"/>
    <property type="match status" value="1"/>
</dbReference>
<dbReference type="RefSeq" id="WP_099155217.1">
    <property type="nucleotide sequence ID" value="NZ_PDUD01000056.1"/>
</dbReference>
<sequence>MYNDNPTLEGLKKEIDESKQGEVFFQGEAANTADAGNKHFYIESYGCQMNFSDSEIVASILAESGYRPTRNMEESDLILINTCSIREKAEETVRKRLRIFDKVKESRPGTLVGVLGCMAERLKSKFLEQEKLVDLVVGPDAYRDLPALISTAEEGDKGINVFLSREETYADISPLRLDSNGVTAFISIMRGCDNMCSFCVVPFTRGRERSRNAFSIVAEATDLYEKGYREVTLLGQNVDSYKWENPETGAPVTFAQLLEMVAQVHPDLRVRFSTSHPKDITDEVLYTMARNENICKYIHLPVQSGNSRVLDLMNRTYSREWYMDKVRRIYEIMPDCAISSDIIAGFCTETEEEHAETLSMIEFAQYSMSYMFMYSERPGTLAERKFEDDIPEEIKKRRLQEIVRLQTATSLQHNQKDIGKTFKVLIEGDSKKSDQDFKGRNTQNKMLVFPKKSDLQPGDYCYVKVNEVTSATLIGEIVD</sequence>
<evidence type="ECO:0000256" key="12">
    <source>
        <dbReference type="ARBA" id="ARBA00081141"/>
    </source>
</evidence>
<comment type="catalytic activity">
    <reaction evidence="13">
        <text>N(6)-dimethylallyladenosine(37) in tRNA + (sulfur carrier)-SH + AH2 + 2 S-adenosyl-L-methionine = 2-methylsulfanyl-N(6)-dimethylallyladenosine(37) in tRNA + (sulfur carrier)-H + 5'-deoxyadenosine + L-methionine + A + S-adenosyl-L-homocysteine + 2 H(+)</text>
        <dbReference type="Rhea" id="RHEA:37067"/>
        <dbReference type="Rhea" id="RHEA-COMP:10375"/>
        <dbReference type="Rhea" id="RHEA-COMP:10376"/>
        <dbReference type="Rhea" id="RHEA-COMP:14737"/>
        <dbReference type="Rhea" id="RHEA-COMP:14739"/>
        <dbReference type="ChEBI" id="CHEBI:13193"/>
        <dbReference type="ChEBI" id="CHEBI:15378"/>
        <dbReference type="ChEBI" id="CHEBI:17319"/>
        <dbReference type="ChEBI" id="CHEBI:17499"/>
        <dbReference type="ChEBI" id="CHEBI:29917"/>
        <dbReference type="ChEBI" id="CHEBI:57844"/>
        <dbReference type="ChEBI" id="CHEBI:57856"/>
        <dbReference type="ChEBI" id="CHEBI:59789"/>
        <dbReference type="ChEBI" id="CHEBI:64428"/>
        <dbReference type="ChEBI" id="CHEBI:74415"/>
        <dbReference type="ChEBI" id="CHEBI:74417"/>
        <dbReference type="EC" id="2.8.4.3"/>
    </reaction>
</comment>
<keyword evidence="4 13" id="KW-0808">Transferase</keyword>
<dbReference type="Pfam" id="PF01938">
    <property type="entry name" value="TRAM"/>
    <property type="match status" value="1"/>
</dbReference>
<dbReference type="InterPro" id="IPR006638">
    <property type="entry name" value="Elp3/MiaA/NifB-like_rSAM"/>
</dbReference>
<feature type="binding site" evidence="13">
    <location>
        <position position="83"/>
    </location>
    <ligand>
        <name>[4Fe-4S] cluster</name>
        <dbReference type="ChEBI" id="CHEBI:49883"/>
        <label>1</label>
    </ligand>
</feature>
<dbReference type="GO" id="GO:0046872">
    <property type="term" value="F:metal ion binding"/>
    <property type="evidence" value="ECO:0007669"/>
    <property type="project" value="UniProtKB-KW"/>
</dbReference>
<dbReference type="InterPro" id="IPR020612">
    <property type="entry name" value="Methylthiotransferase_CS"/>
</dbReference>
<dbReference type="InterPro" id="IPR006463">
    <property type="entry name" value="MiaB_methiolase"/>
</dbReference>
<keyword evidence="18" id="KW-1185">Reference proteome</keyword>
<evidence type="ECO:0000256" key="4">
    <source>
        <dbReference type="ARBA" id="ARBA00022679"/>
    </source>
</evidence>
<dbReference type="FunFam" id="3.80.30.20:FF:000001">
    <property type="entry name" value="tRNA-2-methylthio-N(6)-dimethylallyladenosine synthase 2"/>
    <property type="match status" value="1"/>
</dbReference>
<evidence type="ECO:0000313" key="17">
    <source>
        <dbReference type="EMBL" id="PHN01348.1"/>
    </source>
</evidence>
<dbReference type="CDD" id="cd01335">
    <property type="entry name" value="Radical_SAM"/>
    <property type="match status" value="1"/>
</dbReference>
<proteinExistence type="inferred from homology"/>
<dbReference type="GO" id="GO:0035597">
    <property type="term" value="F:tRNA-2-methylthio-N(6)-dimethylallyladenosine(37) synthase activity"/>
    <property type="evidence" value="ECO:0007669"/>
    <property type="project" value="UniProtKB-EC"/>
</dbReference>
<dbReference type="SFLD" id="SFLDF00413">
    <property type="entry name" value="CDK5RAP1"/>
    <property type="match status" value="1"/>
</dbReference>
<evidence type="ECO:0000313" key="18">
    <source>
        <dbReference type="Proteomes" id="UP000223913"/>
    </source>
</evidence>
<keyword evidence="8 13" id="KW-0411">Iron-sulfur</keyword>
<evidence type="ECO:0000256" key="1">
    <source>
        <dbReference type="ARBA" id="ARBA00003234"/>
    </source>
</evidence>
<feature type="binding site" evidence="13">
    <location>
        <position position="192"/>
    </location>
    <ligand>
        <name>[4Fe-4S] cluster</name>
        <dbReference type="ChEBI" id="CHEBI:49883"/>
        <label>2</label>
        <note>4Fe-4S-S-AdoMet</note>
    </ligand>
</feature>
<feature type="binding site" evidence="13">
    <location>
        <position position="117"/>
    </location>
    <ligand>
        <name>[4Fe-4S] cluster</name>
        <dbReference type="ChEBI" id="CHEBI:49883"/>
        <label>1</label>
    </ligand>
</feature>
<dbReference type="PANTHER" id="PTHR43020:SF2">
    <property type="entry name" value="MITOCHONDRIAL TRNA METHYLTHIOTRANSFERASE CDK5RAP1"/>
    <property type="match status" value="1"/>
</dbReference>
<dbReference type="InterPro" id="IPR038135">
    <property type="entry name" value="Methylthiotransferase_N_sf"/>
</dbReference>
<comment type="caution">
    <text evidence="17">The sequence shown here is derived from an EMBL/GenBank/DDBJ whole genome shotgun (WGS) entry which is preliminary data.</text>
</comment>
<evidence type="ECO:0000259" key="14">
    <source>
        <dbReference type="PROSITE" id="PS50926"/>
    </source>
</evidence>
<keyword evidence="7 13" id="KW-0408">Iron</keyword>
<feature type="binding site" evidence="13">
    <location>
        <position position="199"/>
    </location>
    <ligand>
        <name>[4Fe-4S] cluster</name>
        <dbReference type="ChEBI" id="CHEBI:49883"/>
        <label>2</label>
        <note>4Fe-4S-S-AdoMet</note>
    </ligand>
</feature>
<dbReference type="InterPro" id="IPR002792">
    <property type="entry name" value="TRAM_dom"/>
</dbReference>
<evidence type="ECO:0000256" key="3">
    <source>
        <dbReference type="ARBA" id="ARBA00022490"/>
    </source>
</evidence>
<dbReference type="GO" id="GO:0005829">
    <property type="term" value="C:cytosol"/>
    <property type="evidence" value="ECO:0007669"/>
    <property type="project" value="TreeGrafter"/>
</dbReference>
<comment type="similarity">
    <text evidence="13">Belongs to the methylthiotransferase family. MiaB subfamily.</text>
</comment>
<feature type="domain" description="Radical SAM core" evidence="16">
    <location>
        <begin position="178"/>
        <end position="412"/>
    </location>
</feature>
<keyword evidence="2 13" id="KW-0004">4Fe-4S</keyword>